<evidence type="ECO:0000256" key="8">
    <source>
        <dbReference type="ARBA" id="ARBA00023235"/>
    </source>
</evidence>
<evidence type="ECO:0000256" key="12">
    <source>
        <dbReference type="HAMAP-Rule" id="MF_00303"/>
    </source>
</evidence>
<evidence type="ECO:0000256" key="4">
    <source>
        <dbReference type="ARBA" id="ARBA00016902"/>
    </source>
</evidence>
<accession>A0A6I6DKF7</accession>
<comment type="similarity">
    <text evidence="2 12 14">Belongs to the FKBP-type PPIase family. Tig subfamily.</text>
</comment>
<comment type="domain">
    <text evidence="12">Consists of 3 domains; the N-terminus binds the ribosome, the middle domain has PPIase activity, while the C-terminus has intrinsic chaperone activity on its own.</text>
</comment>
<evidence type="ECO:0000256" key="2">
    <source>
        <dbReference type="ARBA" id="ARBA00005464"/>
    </source>
</evidence>
<dbReference type="KEGG" id="salq:SYNTR_1471"/>
<evidence type="ECO:0000256" key="1">
    <source>
        <dbReference type="ARBA" id="ARBA00000971"/>
    </source>
</evidence>
<evidence type="ECO:0000256" key="3">
    <source>
        <dbReference type="ARBA" id="ARBA00013194"/>
    </source>
</evidence>
<evidence type="ECO:0000256" key="13">
    <source>
        <dbReference type="PROSITE-ProRule" id="PRU00277"/>
    </source>
</evidence>
<keyword evidence="12" id="KW-0963">Cytoplasm</keyword>
<evidence type="ECO:0000256" key="10">
    <source>
        <dbReference type="ARBA" id="ARBA00024849"/>
    </source>
</evidence>
<evidence type="ECO:0000256" key="11">
    <source>
        <dbReference type="ARBA" id="ARBA00029986"/>
    </source>
</evidence>
<feature type="domain" description="PPIase FKBP-type" evidence="15">
    <location>
        <begin position="163"/>
        <end position="245"/>
    </location>
</feature>
<dbReference type="PANTHER" id="PTHR30560:SF3">
    <property type="entry name" value="TRIGGER FACTOR-LIKE PROTEIN TIG, CHLOROPLASTIC"/>
    <property type="match status" value="1"/>
</dbReference>
<protein>
    <recommendedName>
        <fullName evidence="4 12">Trigger factor</fullName>
        <shortName evidence="12">TF</shortName>
        <ecNumber evidence="3 12">5.2.1.8</ecNumber>
    </recommendedName>
    <alternativeName>
        <fullName evidence="11 12">PPIase</fullName>
    </alternativeName>
</protein>
<dbReference type="OrthoDB" id="9767721at2"/>
<dbReference type="Gene3D" id="3.10.50.40">
    <property type="match status" value="1"/>
</dbReference>
<evidence type="ECO:0000256" key="6">
    <source>
        <dbReference type="ARBA" id="ARBA00023110"/>
    </source>
</evidence>
<dbReference type="InterPro" id="IPR046357">
    <property type="entry name" value="PPIase_dom_sf"/>
</dbReference>
<dbReference type="InterPro" id="IPR008881">
    <property type="entry name" value="Trigger_fac_ribosome-bd_bac"/>
</dbReference>
<dbReference type="Gene3D" id="1.10.3120.10">
    <property type="entry name" value="Trigger factor, C-terminal domain"/>
    <property type="match status" value="1"/>
</dbReference>
<comment type="subcellular location">
    <subcellularLocation>
        <location evidence="12">Cytoplasm</location>
    </subcellularLocation>
    <text evidence="12">About half TF is bound to the ribosome near the polypeptide exit tunnel while the other half is free in the cytoplasm.</text>
</comment>
<dbReference type="PANTHER" id="PTHR30560">
    <property type="entry name" value="TRIGGER FACTOR CHAPERONE AND PEPTIDYL-PROLYL CIS/TRANS ISOMERASE"/>
    <property type="match status" value="1"/>
</dbReference>
<dbReference type="GO" id="GO:0044183">
    <property type="term" value="F:protein folding chaperone"/>
    <property type="evidence" value="ECO:0007669"/>
    <property type="project" value="TreeGrafter"/>
</dbReference>
<dbReference type="GO" id="GO:0051083">
    <property type="term" value="P:'de novo' cotranslational protein folding"/>
    <property type="evidence" value="ECO:0007669"/>
    <property type="project" value="TreeGrafter"/>
</dbReference>
<dbReference type="Pfam" id="PF00254">
    <property type="entry name" value="FKBP_C"/>
    <property type="match status" value="1"/>
</dbReference>
<dbReference type="InterPro" id="IPR036611">
    <property type="entry name" value="Trigger_fac_ribosome-bd_sf"/>
</dbReference>
<dbReference type="InterPro" id="IPR008880">
    <property type="entry name" value="Trigger_fac_C"/>
</dbReference>
<reference evidence="17" key="1">
    <citation type="journal article" date="2019" name="Microbiology">
        <title>Complete Genome Sequence of an Uncultured Bacterium of the Candidate Phylum Bipolaricaulota.</title>
        <authorList>
            <person name="Kadnikov V.V."/>
            <person name="Mardanov A.V."/>
            <person name="Beletsky A.V."/>
            <person name="Frank Y.A."/>
            <person name="Karnachuk O.V."/>
            <person name="Ravin N.V."/>
        </authorList>
    </citation>
    <scope>NUCLEOTIDE SEQUENCE [LARGE SCALE GENOMIC DNA]</scope>
</reference>
<gene>
    <name evidence="12" type="primary">tig</name>
    <name evidence="16" type="ORF">SYNTR_1471</name>
</gene>
<evidence type="ECO:0000256" key="5">
    <source>
        <dbReference type="ARBA" id="ARBA00022618"/>
    </source>
</evidence>
<dbReference type="GO" id="GO:0051301">
    <property type="term" value="P:cell division"/>
    <property type="evidence" value="ECO:0007669"/>
    <property type="project" value="UniProtKB-KW"/>
</dbReference>
<dbReference type="InterPro" id="IPR005215">
    <property type="entry name" value="Trig_fac"/>
</dbReference>
<keyword evidence="5 12" id="KW-0132">Cell division</keyword>
<dbReference type="SUPFAM" id="SSF54534">
    <property type="entry name" value="FKBP-like"/>
    <property type="match status" value="1"/>
</dbReference>
<organism evidence="16 17">
    <name type="scientific">Candidatus Syntrophocurvum alkaliphilum</name>
    <dbReference type="NCBI Taxonomy" id="2293317"/>
    <lineage>
        <taxon>Bacteria</taxon>
        <taxon>Bacillati</taxon>
        <taxon>Bacillota</taxon>
        <taxon>Clostridia</taxon>
        <taxon>Eubacteriales</taxon>
        <taxon>Syntrophomonadaceae</taxon>
        <taxon>Candidatus Syntrophocurvum</taxon>
    </lineage>
</organism>
<keyword evidence="9 12" id="KW-0131">Cell cycle</keyword>
<dbReference type="Pfam" id="PF05698">
    <property type="entry name" value="Trigger_C"/>
    <property type="match status" value="1"/>
</dbReference>
<name>A0A6I6DKF7_9FIRM</name>
<dbReference type="PROSITE" id="PS50059">
    <property type="entry name" value="FKBP_PPIASE"/>
    <property type="match status" value="1"/>
</dbReference>
<comment type="catalytic activity">
    <reaction evidence="1 12 13">
        <text>[protein]-peptidylproline (omega=180) = [protein]-peptidylproline (omega=0)</text>
        <dbReference type="Rhea" id="RHEA:16237"/>
        <dbReference type="Rhea" id="RHEA-COMP:10747"/>
        <dbReference type="Rhea" id="RHEA-COMP:10748"/>
        <dbReference type="ChEBI" id="CHEBI:83833"/>
        <dbReference type="ChEBI" id="CHEBI:83834"/>
        <dbReference type="EC" id="5.2.1.8"/>
    </reaction>
</comment>
<evidence type="ECO:0000313" key="16">
    <source>
        <dbReference type="EMBL" id="QGU00065.1"/>
    </source>
</evidence>
<evidence type="ECO:0000256" key="9">
    <source>
        <dbReference type="ARBA" id="ARBA00023306"/>
    </source>
</evidence>
<evidence type="ECO:0000256" key="7">
    <source>
        <dbReference type="ARBA" id="ARBA00023186"/>
    </source>
</evidence>
<dbReference type="HAMAP" id="MF_00303">
    <property type="entry name" value="Trigger_factor_Tig"/>
    <property type="match status" value="1"/>
</dbReference>
<sequence>MDAKLEKIENSEAYLNIEVDSEKFEEGLEKAYRKIVKQVNIPGFRKGRAPRALVEVHYGKEILYEDALEFVIPEAYEQAVNELNVEAIAQPDFEIVEIEAGKPLKFNAKVAIKPDVELGKLEGIEVSVPKVEVSEEDVNNRLEEMRARYAQMVEKVDEPAELGDNVIIDFEGFVDDVAFEGGKGEDFALELGSNTFIPGFEEQLVGIKSGEEKDVNVTFPEDYQAEELAGQDAVFKVKVKKIETKELRPLDNDFVQEVSEFDTLDELKDDIRKSLHEMSEQTKTEQMKEEVLSLAVEECEIPLPDALVESQLDVMVNQFSQRLSMQGISLEQYLALSNSNMDDFKKELWPQAKKNASINLMLEKIVEEKGIEVTDEEIDKNIKETAERTGLEFEDAKKSLESVMDNVVFQLKLEKAVEYLVANANIKEVEVEKEEIK</sequence>
<dbReference type="GO" id="GO:0005737">
    <property type="term" value="C:cytoplasm"/>
    <property type="evidence" value="ECO:0007669"/>
    <property type="project" value="UniProtKB-SubCell"/>
</dbReference>
<dbReference type="EMBL" id="CP046457">
    <property type="protein sequence ID" value="QGU00065.1"/>
    <property type="molecule type" value="Genomic_DNA"/>
</dbReference>
<dbReference type="GO" id="GO:0015031">
    <property type="term" value="P:protein transport"/>
    <property type="evidence" value="ECO:0007669"/>
    <property type="project" value="UniProtKB-UniRule"/>
</dbReference>
<dbReference type="GO" id="GO:0003755">
    <property type="term" value="F:peptidyl-prolyl cis-trans isomerase activity"/>
    <property type="evidence" value="ECO:0007669"/>
    <property type="project" value="UniProtKB-UniRule"/>
</dbReference>
<dbReference type="InterPro" id="IPR001179">
    <property type="entry name" value="PPIase_FKBP_dom"/>
</dbReference>
<dbReference type="AlphaFoldDB" id="A0A6I6DKF7"/>
<keyword evidence="17" id="KW-1185">Reference proteome</keyword>
<dbReference type="Pfam" id="PF05697">
    <property type="entry name" value="Trigger_N"/>
    <property type="match status" value="1"/>
</dbReference>
<dbReference type="Gene3D" id="3.30.70.1050">
    <property type="entry name" value="Trigger factor ribosome-binding domain"/>
    <property type="match status" value="1"/>
</dbReference>
<dbReference type="NCBIfam" id="TIGR00115">
    <property type="entry name" value="tig"/>
    <property type="match status" value="1"/>
</dbReference>
<dbReference type="InterPro" id="IPR037041">
    <property type="entry name" value="Trigger_fac_C_sf"/>
</dbReference>
<keyword evidence="8 12" id="KW-0413">Isomerase</keyword>
<proteinExistence type="inferred from homology"/>
<dbReference type="SUPFAM" id="SSF109998">
    <property type="entry name" value="Triger factor/SurA peptide-binding domain-like"/>
    <property type="match status" value="1"/>
</dbReference>
<dbReference type="SUPFAM" id="SSF102735">
    <property type="entry name" value="Trigger factor ribosome-binding domain"/>
    <property type="match status" value="1"/>
</dbReference>
<evidence type="ECO:0000313" key="17">
    <source>
        <dbReference type="Proteomes" id="UP000426444"/>
    </source>
</evidence>
<evidence type="ECO:0000256" key="14">
    <source>
        <dbReference type="RuleBase" id="RU003914"/>
    </source>
</evidence>
<dbReference type="GO" id="GO:0043335">
    <property type="term" value="P:protein unfolding"/>
    <property type="evidence" value="ECO:0007669"/>
    <property type="project" value="TreeGrafter"/>
</dbReference>
<dbReference type="FunFam" id="3.10.50.40:FF:000001">
    <property type="entry name" value="Trigger factor"/>
    <property type="match status" value="1"/>
</dbReference>
<dbReference type="Proteomes" id="UP000426444">
    <property type="component" value="Chromosome"/>
</dbReference>
<dbReference type="EC" id="5.2.1.8" evidence="3 12"/>
<dbReference type="GO" id="GO:0043022">
    <property type="term" value="F:ribosome binding"/>
    <property type="evidence" value="ECO:0007669"/>
    <property type="project" value="TreeGrafter"/>
</dbReference>
<keyword evidence="6 12" id="KW-0697">Rotamase</keyword>
<dbReference type="InterPro" id="IPR027304">
    <property type="entry name" value="Trigger_fact/SurA_dom_sf"/>
</dbReference>
<keyword evidence="7 12" id="KW-0143">Chaperone</keyword>
<dbReference type="PIRSF" id="PIRSF003095">
    <property type="entry name" value="Trigger_factor"/>
    <property type="match status" value="1"/>
</dbReference>
<dbReference type="RefSeq" id="WP_156203891.1">
    <property type="nucleotide sequence ID" value="NZ_CP046457.1"/>
</dbReference>
<comment type="function">
    <text evidence="10 12">Involved in protein export. Acts as a chaperone by maintaining the newly synthesized protein in an open conformation. Functions as a peptidyl-prolyl cis-trans isomerase.</text>
</comment>
<evidence type="ECO:0000259" key="15">
    <source>
        <dbReference type="PROSITE" id="PS50059"/>
    </source>
</evidence>